<keyword evidence="1" id="KW-0812">Transmembrane</keyword>
<keyword evidence="1" id="KW-1133">Transmembrane helix</keyword>
<evidence type="ECO:0000313" key="2">
    <source>
        <dbReference type="EMBL" id="AOW68742.1"/>
    </source>
</evidence>
<dbReference type="AlphaFoldDB" id="A0A1U7AFS0"/>
<reference evidence="2" key="1">
    <citation type="journal article" date="2017" name="Mol. Phylogenet. Evol.">
        <title>Phylogenetic analysis of two Plectus mitochondrial genomes (Nematoda: Plectida) supports a sister group relationship between Plectida and Rhabditida within Chromadorea.</title>
        <authorList>
            <person name="Kim J."/>
            <person name="Kern E."/>
            <person name="Kim T."/>
            <person name="Sim M."/>
            <person name="Kim J."/>
            <person name="Kim Y."/>
            <person name="Park C."/>
            <person name="Nadler S.A."/>
            <person name="Park J.K."/>
        </authorList>
    </citation>
    <scope>NUCLEOTIDE SEQUENCE</scope>
</reference>
<feature type="transmembrane region" description="Helical" evidence="1">
    <location>
        <begin position="44"/>
        <end position="67"/>
    </location>
</feature>
<protein>
    <submittedName>
        <fullName evidence="2">NADH dehydrogenase subunit 4L</fullName>
    </submittedName>
</protein>
<dbReference type="EMBL" id="KX017523">
    <property type="protein sequence ID" value="AOW68742.1"/>
    <property type="molecule type" value="Genomic_DNA"/>
</dbReference>
<organism evidence="2">
    <name type="scientific">Plectus acuminatus</name>
    <name type="common">Nematode worm</name>
    <name type="synonym">Plectus communis</name>
    <dbReference type="NCBI Taxonomy" id="70689"/>
    <lineage>
        <taxon>Eukaryota</taxon>
        <taxon>Metazoa</taxon>
        <taxon>Ecdysozoa</taxon>
        <taxon>Nematoda</taxon>
        <taxon>Chromadorea</taxon>
        <taxon>Plectida</taxon>
        <taxon>Plectina</taxon>
        <taxon>Plectoidea</taxon>
        <taxon>Plectidae</taxon>
        <taxon>Plectus</taxon>
    </lineage>
</organism>
<keyword evidence="2" id="KW-0496">Mitochondrion</keyword>
<accession>A0A1U7AFS0</accession>
<geneLocation type="mitochondrion" evidence="2"/>
<feature type="transmembrane region" description="Helical" evidence="1">
    <location>
        <begin position="18"/>
        <end position="38"/>
    </location>
</feature>
<keyword evidence="1" id="KW-0472">Membrane</keyword>
<name>A0A1U7AFS0_PLEAC</name>
<evidence type="ECO:0000256" key="1">
    <source>
        <dbReference type="SAM" id="Phobius"/>
    </source>
</evidence>
<gene>
    <name evidence="2" type="primary">NAD4L</name>
</gene>
<sequence>MIYFFNSLAAVTVKSSRLVFLLVMLEFFVLSLIMLGVMNLDFVMYFFTLTMSVISSVTGLLVLLVILKSYGEDLLIL</sequence>
<proteinExistence type="predicted"/>